<feature type="region of interest" description="Disordered" evidence="1">
    <location>
        <begin position="526"/>
        <end position="569"/>
    </location>
</feature>
<keyword evidence="3" id="KW-1185">Reference proteome</keyword>
<feature type="compositionally biased region" description="Acidic residues" evidence="1">
    <location>
        <begin position="528"/>
        <end position="543"/>
    </location>
</feature>
<evidence type="ECO:0000256" key="1">
    <source>
        <dbReference type="SAM" id="MobiDB-lite"/>
    </source>
</evidence>
<evidence type="ECO:0000313" key="2">
    <source>
        <dbReference type="EMBL" id="KAJ3487360.1"/>
    </source>
</evidence>
<sequence length="611" mass="68837">MHQALFIQELLLRICELLRINSNQSWTTRADQADRRAAKVALASLASTCRIFHNPAISTLWASQTSLTPLVLCLGDSVSLADPPVKWPSYADQVLYMHPPSEAQLSRFIYYARLVKFLNIQHAPTIETEILDDLLSLSWPPSISTRQRLIFFPNIRTLSWSWHRISEDYLSFLLSPGLKELHLWSEYDSQLPMGCTLDALRYHLPLLTNFTCHGVSQYLPTIQTWLGLDNFQYVTRVRLNGRKDIPQTIWDMLSRFPHLEELELCIPTIQADVGGKQAPKTPLPINHFPSLDSLTLHSFGGQSRSFENFATESMPLERRPYALRHLGLFCSVPFEGIDATLLIQQMSNLCDRKILESFSLRVYELEIYDQAPPDIYALAPPDIVPTSLAPLLAMHSLRKPVLSPMKATDLDNDAVEEMANAWPNLEELDLSSREERWVDVPRTTLEGLIPLARMCPRLGKIDIALGPELVVSEELQSQVNQMTFCNSVTGINTTRGPICDRETGERVARFLQRLFPKLRGMDWPGSFSDEEEFRDPISEDEMDTNSSDGFSGDEGSADPDGGLDVDFVPGNEGGAGVVAADVGVAMDLSRPSVMKVIWVHVNDILYENRNK</sequence>
<dbReference type="Proteomes" id="UP001212997">
    <property type="component" value="Unassembled WGS sequence"/>
</dbReference>
<accession>A0AAD5V6Q0</accession>
<comment type="caution">
    <text evidence="2">The sequence shown here is derived from an EMBL/GenBank/DDBJ whole genome shotgun (WGS) entry which is preliminary data.</text>
</comment>
<evidence type="ECO:0000313" key="3">
    <source>
        <dbReference type="Proteomes" id="UP001212997"/>
    </source>
</evidence>
<dbReference type="EMBL" id="JANAWD010000094">
    <property type="protein sequence ID" value="KAJ3487360.1"/>
    <property type="molecule type" value="Genomic_DNA"/>
</dbReference>
<gene>
    <name evidence="2" type="ORF">NLI96_g3596</name>
</gene>
<evidence type="ECO:0008006" key="4">
    <source>
        <dbReference type="Google" id="ProtNLM"/>
    </source>
</evidence>
<dbReference type="SUPFAM" id="SSF52047">
    <property type="entry name" value="RNI-like"/>
    <property type="match status" value="1"/>
</dbReference>
<dbReference type="InterPro" id="IPR032675">
    <property type="entry name" value="LRR_dom_sf"/>
</dbReference>
<reference evidence="2" key="1">
    <citation type="submission" date="2022-07" db="EMBL/GenBank/DDBJ databases">
        <title>Genome Sequence of Physisporinus lineatus.</title>
        <authorList>
            <person name="Buettner E."/>
        </authorList>
    </citation>
    <scope>NUCLEOTIDE SEQUENCE</scope>
    <source>
        <strain evidence="2">VT162</strain>
    </source>
</reference>
<organism evidence="2 3">
    <name type="scientific">Meripilus lineatus</name>
    <dbReference type="NCBI Taxonomy" id="2056292"/>
    <lineage>
        <taxon>Eukaryota</taxon>
        <taxon>Fungi</taxon>
        <taxon>Dikarya</taxon>
        <taxon>Basidiomycota</taxon>
        <taxon>Agaricomycotina</taxon>
        <taxon>Agaricomycetes</taxon>
        <taxon>Polyporales</taxon>
        <taxon>Meripilaceae</taxon>
        <taxon>Meripilus</taxon>
    </lineage>
</organism>
<proteinExistence type="predicted"/>
<dbReference type="Gene3D" id="3.80.10.10">
    <property type="entry name" value="Ribonuclease Inhibitor"/>
    <property type="match status" value="1"/>
</dbReference>
<protein>
    <recommendedName>
        <fullName evidence="4">F-box domain-containing protein</fullName>
    </recommendedName>
</protein>
<name>A0AAD5V6Q0_9APHY</name>
<dbReference type="AlphaFoldDB" id="A0AAD5V6Q0"/>